<sequence length="394" mass="42307">MSFRHVPLALDDGWSWVVLACRFLSLLLGYGSPQSVGILQSEWLLAFGEGKATTAWVGSLCVWWGGGVMVAGGLMLSAFAPNVSFLVFLYGVVVLAGCGRCKLAVEGVTQCGRCKLAICSCLCYSGTSVGGVLYAPLQSELIQLFRLDGCLLVVGASALNVVACAGPMRPLNLPGYFLRQRAAILERAEEEQEPSVKDPAVSMVSKKLQVRRRSLFSRLAFVKMMKMRHYSRYLSSMLSLLQDCLLMVLFHTLPLHSRSVFFCNAPVQLFQEDLSEDIASISLVSLYSIRGGVGKRVLLYAGTVGVSGLAVLLLPFGSSYLELHALALVLGFMTEAHGIFMFFGGVGLSLGPPVVGNDGLDLVSVLAGGKPRPLPRHRRAADRNLSPPSGGGAW</sequence>
<keyword evidence="3" id="KW-1133">Transmembrane helix</keyword>
<feature type="transmembrane region" description="Helical" evidence="3">
    <location>
        <begin position="323"/>
        <end position="343"/>
    </location>
</feature>
<proteinExistence type="predicted"/>
<dbReference type="OMA" id="PYFFIEQ"/>
<feature type="transmembrane region" description="Helical" evidence="3">
    <location>
        <begin position="117"/>
        <end position="137"/>
    </location>
</feature>
<name>A0A3Q3WSR9_MOLML</name>
<feature type="transmembrane region" description="Helical" evidence="3">
    <location>
        <begin position="233"/>
        <end position="253"/>
    </location>
</feature>
<evidence type="ECO:0000256" key="3">
    <source>
        <dbReference type="SAM" id="Phobius"/>
    </source>
</evidence>
<feature type="transmembrane region" description="Helical" evidence="3">
    <location>
        <begin position="143"/>
        <end position="163"/>
    </location>
</feature>
<reference evidence="4" key="1">
    <citation type="submission" date="2025-08" db="UniProtKB">
        <authorList>
            <consortium name="Ensembl"/>
        </authorList>
    </citation>
    <scope>IDENTIFICATION</scope>
</reference>
<dbReference type="GO" id="GO:0016020">
    <property type="term" value="C:membrane"/>
    <property type="evidence" value="ECO:0007669"/>
    <property type="project" value="UniProtKB-SubCell"/>
</dbReference>
<dbReference type="STRING" id="94237.ENSMMOP00000012204"/>
<dbReference type="AlphaFoldDB" id="A0A3Q3WSR9"/>
<feature type="region of interest" description="Disordered" evidence="2">
    <location>
        <begin position="370"/>
        <end position="394"/>
    </location>
</feature>
<dbReference type="Ensembl" id="ENSMMOT00000012408.1">
    <property type="protein sequence ID" value="ENSMMOP00000012204.1"/>
    <property type="gene ID" value="ENSMMOG00000009369.1"/>
</dbReference>
<accession>A0A3Q3WSR9</accession>
<dbReference type="InterPro" id="IPR050327">
    <property type="entry name" value="Proton-linked_MCT"/>
</dbReference>
<evidence type="ECO:0000256" key="2">
    <source>
        <dbReference type="SAM" id="MobiDB-lite"/>
    </source>
</evidence>
<dbReference type="SUPFAM" id="SSF103473">
    <property type="entry name" value="MFS general substrate transporter"/>
    <property type="match status" value="1"/>
</dbReference>
<dbReference type="Proteomes" id="UP000261620">
    <property type="component" value="Unplaced"/>
</dbReference>
<dbReference type="PANTHER" id="PTHR11360">
    <property type="entry name" value="MONOCARBOXYLATE TRANSPORTER"/>
    <property type="match status" value="1"/>
</dbReference>
<dbReference type="InterPro" id="IPR036259">
    <property type="entry name" value="MFS_trans_sf"/>
</dbReference>
<organism evidence="4 5">
    <name type="scientific">Mola mola</name>
    <name type="common">Ocean sunfish</name>
    <name type="synonym">Tetraodon mola</name>
    <dbReference type="NCBI Taxonomy" id="94237"/>
    <lineage>
        <taxon>Eukaryota</taxon>
        <taxon>Metazoa</taxon>
        <taxon>Chordata</taxon>
        <taxon>Craniata</taxon>
        <taxon>Vertebrata</taxon>
        <taxon>Euteleostomi</taxon>
        <taxon>Actinopterygii</taxon>
        <taxon>Neopterygii</taxon>
        <taxon>Teleostei</taxon>
        <taxon>Neoteleostei</taxon>
        <taxon>Acanthomorphata</taxon>
        <taxon>Eupercaria</taxon>
        <taxon>Tetraodontiformes</taxon>
        <taxon>Molidae</taxon>
        <taxon>Mola</taxon>
    </lineage>
</organism>
<keyword evidence="3" id="KW-0472">Membrane</keyword>
<evidence type="ECO:0000256" key="1">
    <source>
        <dbReference type="ARBA" id="ARBA00004141"/>
    </source>
</evidence>
<feature type="transmembrane region" description="Helical" evidence="3">
    <location>
        <begin position="297"/>
        <end position="316"/>
    </location>
</feature>
<keyword evidence="5" id="KW-1185">Reference proteome</keyword>
<reference evidence="4" key="2">
    <citation type="submission" date="2025-09" db="UniProtKB">
        <authorList>
            <consortium name="Ensembl"/>
        </authorList>
    </citation>
    <scope>IDENTIFICATION</scope>
</reference>
<protein>
    <submittedName>
        <fullName evidence="4">Uncharacterized protein</fullName>
    </submittedName>
</protein>
<comment type="subcellular location">
    <subcellularLocation>
        <location evidence="1">Membrane</location>
        <topology evidence="1">Multi-pass membrane protein</topology>
    </subcellularLocation>
</comment>
<keyword evidence="3" id="KW-0812">Transmembrane</keyword>
<evidence type="ECO:0000313" key="5">
    <source>
        <dbReference type="Proteomes" id="UP000261620"/>
    </source>
</evidence>
<dbReference type="PANTHER" id="PTHR11360:SF158">
    <property type="entry name" value="MONOCARBOXYLATE TRANSPORTER 9"/>
    <property type="match status" value="1"/>
</dbReference>
<dbReference type="GO" id="GO:0008028">
    <property type="term" value="F:monocarboxylic acid transmembrane transporter activity"/>
    <property type="evidence" value="ECO:0007669"/>
    <property type="project" value="TreeGrafter"/>
</dbReference>
<evidence type="ECO:0000313" key="4">
    <source>
        <dbReference type="Ensembl" id="ENSMMOP00000012204.1"/>
    </source>
</evidence>